<evidence type="ECO:0000313" key="4">
    <source>
        <dbReference type="EMBL" id="PXY19003.1"/>
    </source>
</evidence>
<dbReference type="EMBL" id="MASW01000007">
    <property type="protein sequence ID" value="PXY19003.1"/>
    <property type="molecule type" value="Genomic_DNA"/>
</dbReference>
<dbReference type="InterPro" id="IPR051201">
    <property type="entry name" value="Chloro_Bact_Ser_Proteases"/>
</dbReference>
<sequence>MTTAPTGLGEPRGPRFVPAPRATAPPPPPGTPYHSPPQGGDRQRRWPRLLGAGLLVAAVSASTGALAGRAAAPDGTGEVSLPRAELAPDDSGGLVGVAERARAGVVSISAPRGGGVAGGSGFVLDDRTHILTNDHIVSGADSVSITGSDGRRVSAEVVGRDPRTDIAVLRVEPSSALRPLPLGRSGNVQVGERVLAVGSPLGLAGTVTSGIVSAVERDVRLGGTSQTAVQTDASINPGNSGGPLVNARGEVIGVNTAIATYDGGGSIGIGFAIPVDRAADVAERLIAGR</sequence>
<proteinExistence type="predicted"/>
<dbReference type="GO" id="GO:0006508">
    <property type="term" value="P:proteolysis"/>
    <property type="evidence" value="ECO:0007669"/>
    <property type="project" value="UniProtKB-KW"/>
</dbReference>
<evidence type="ECO:0000256" key="1">
    <source>
        <dbReference type="ARBA" id="ARBA00022670"/>
    </source>
</evidence>
<dbReference type="InterPro" id="IPR009003">
    <property type="entry name" value="Peptidase_S1_PA"/>
</dbReference>
<dbReference type="PRINTS" id="PR00834">
    <property type="entry name" value="PROTEASES2C"/>
</dbReference>
<evidence type="ECO:0000256" key="3">
    <source>
        <dbReference type="SAM" id="MobiDB-lite"/>
    </source>
</evidence>
<dbReference type="OrthoDB" id="9788136at2"/>
<dbReference type="Pfam" id="PF13365">
    <property type="entry name" value="Trypsin_2"/>
    <property type="match status" value="1"/>
</dbReference>
<gene>
    <name evidence="4" type="ORF">BAY60_29740</name>
</gene>
<dbReference type="RefSeq" id="WP_112284930.1">
    <property type="nucleotide sequence ID" value="NZ_MASW01000007.1"/>
</dbReference>
<dbReference type="GO" id="GO:0004252">
    <property type="term" value="F:serine-type endopeptidase activity"/>
    <property type="evidence" value="ECO:0007669"/>
    <property type="project" value="InterPro"/>
</dbReference>
<keyword evidence="5" id="KW-1185">Reference proteome</keyword>
<reference evidence="4 5" key="1">
    <citation type="submission" date="2016-07" db="EMBL/GenBank/DDBJ databases">
        <title>Draft genome sequence of Prauserella muralis DSM 45305, isolated from a mould-covered wall in an indoor environment.</title>
        <authorList>
            <person name="Ruckert C."/>
            <person name="Albersmeier A."/>
            <person name="Jiang C.-L."/>
            <person name="Jiang Y."/>
            <person name="Kalinowski J."/>
            <person name="Schneider O."/>
            <person name="Winkler A."/>
            <person name="Zotchev S.B."/>
        </authorList>
    </citation>
    <scope>NUCLEOTIDE SEQUENCE [LARGE SCALE GENOMIC DNA]</scope>
    <source>
        <strain evidence="4 5">DSM 45305</strain>
    </source>
</reference>
<dbReference type="SUPFAM" id="SSF50494">
    <property type="entry name" value="Trypsin-like serine proteases"/>
    <property type="match status" value="1"/>
</dbReference>
<dbReference type="PANTHER" id="PTHR43343">
    <property type="entry name" value="PEPTIDASE S12"/>
    <property type="match status" value="1"/>
</dbReference>
<keyword evidence="2" id="KW-0378">Hydrolase</keyword>
<dbReference type="InterPro" id="IPR001940">
    <property type="entry name" value="Peptidase_S1C"/>
</dbReference>
<dbReference type="PANTHER" id="PTHR43343:SF3">
    <property type="entry name" value="PROTEASE DO-LIKE 8, CHLOROPLASTIC"/>
    <property type="match status" value="1"/>
</dbReference>
<dbReference type="Proteomes" id="UP000249915">
    <property type="component" value="Unassembled WGS sequence"/>
</dbReference>
<organism evidence="4 5">
    <name type="scientific">Prauserella muralis</name>
    <dbReference type="NCBI Taxonomy" id="588067"/>
    <lineage>
        <taxon>Bacteria</taxon>
        <taxon>Bacillati</taxon>
        <taxon>Actinomycetota</taxon>
        <taxon>Actinomycetes</taxon>
        <taxon>Pseudonocardiales</taxon>
        <taxon>Pseudonocardiaceae</taxon>
        <taxon>Prauserella</taxon>
    </lineage>
</organism>
<keyword evidence="1" id="KW-0645">Protease</keyword>
<feature type="region of interest" description="Disordered" evidence="3">
    <location>
        <begin position="1"/>
        <end position="45"/>
    </location>
</feature>
<evidence type="ECO:0000313" key="5">
    <source>
        <dbReference type="Proteomes" id="UP000249915"/>
    </source>
</evidence>
<protein>
    <submittedName>
        <fullName evidence="4">Uncharacterized protein</fullName>
    </submittedName>
</protein>
<accession>A0A2V4AJI5</accession>
<dbReference type="Gene3D" id="2.40.10.120">
    <property type="match status" value="1"/>
</dbReference>
<evidence type="ECO:0000256" key="2">
    <source>
        <dbReference type="ARBA" id="ARBA00022801"/>
    </source>
</evidence>
<feature type="compositionally biased region" description="Pro residues" evidence="3">
    <location>
        <begin position="23"/>
        <end position="35"/>
    </location>
</feature>
<name>A0A2V4AJI5_9PSEU</name>
<dbReference type="AlphaFoldDB" id="A0A2V4AJI5"/>
<comment type="caution">
    <text evidence="4">The sequence shown here is derived from an EMBL/GenBank/DDBJ whole genome shotgun (WGS) entry which is preliminary data.</text>
</comment>